<dbReference type="EMBL" id="BMAO01017704">
    <property type="protein sequence ID" value="GFR17845.1"/>
    <property type="molecule type" value="Genomic_DNA"/>
</dbReference>
<feature type="compositionally biased region" description="Acidic residues" evidence="1">
    <location>
        <begin position="1"/>
        <end position="10"/>
    </location>
</feature>
<feature type="region of interest" description="Disordered" evidence="1">
    <location>
        <begin position="1"/>
        <end position="32"/>
    </location>
</feature>
<evidence type="ECO:0000256" key="1">
    <source>
        <dbReference type="SAM" id="MobiDB-lite"/>
    </source>
</evidence>
<name>A0A8X6LQ13_TRICU</name>
<gene>
    <name evidence="2" type="ORF">TNCT_40511</name>
</gene>
<reference evidence="2" key="1">
    <citation type="submission" date="2020-07" db="EMBL/GenBank/DDBJ databases">
        <title>Multicomponent nature underlies the extraordinary mechanical properties of spider dragline silk.</title>
        <authorList>
            <person name="Kono N."/>
            <person name="Nakamura H."/>
            <person name="Mori M."/>
            <person name="Yoshida Y."/>
            <person name="Ohtoshi R."/>
            <person name="Malay A.D."/>
            <person name="Moran D.A.P."/>
            <person name="Tomita M."/>
            <person name="Numata K."/>
            <person name="Arakawa K."/>
        </authorList>
    </citation>
    <scope>NUCLEOTIDE SEQUENCE</scope>
</reference>
<proteinExistence type="predicted"/>
<comment type="caution">
    <text evidence="2">The sequence shown here is derived from an EMBL/GenBank/DDBJ whole genome shotgun (WGS) entry which is preliminary data.</text>
</comment>
<accession>A0A8X6LQ13</accession>
<dbReference type="AlphaFoldDB" id="A0A8X6LQ13"/>
<protein>
    <submittedName>
        <fullName evidence="2">Uncharacterized protein</fullName>
    </submittedName>
</protein>
<feature type="compositionally biased region" description="Basic and acidic residues" evidence="1">
    <location>
        <begin position="11"/>
        <end position="20"/>
    </location>
</feature>
<sequence>MESSESDSDDEMHLEQEERSPTTQPPPPSIDHFRSQLHSAIYAIVCMNICIDMKDILKTLNFTISTMSTARLHITTKCTR</sequence>
<evidence type="ECO:0000313" key="2">
    <source>
        <dbReference type="EMBL" id="GFR17845.1"/>
    </source>
</evidence>
<keyword evidence="3" id="KW-1185">Reference proteome</keyword>
<dbReference type="Proteomes" id="UP000887116">
    <property type="component" value="Unassembled WGS sequence"/>
</dbReference>
<evidence type="ECO:0000313" key="3">
    <source>
        <dbReference type="Proteomes" id="UP000887116"/>
    </source>
</evidence>
<organism evidence="2 3">
    <name type="scientific">Trichonephila clavata</name>
    <name type="common">Joro spider</name>
    <name type="synonym">Nephila clavata</name>
    <dbReference type="NCBI Taxonomy" id="2740835"/>
    <lineage>
        <taxon>Eukaryota</taxon>
        <taxon>Metazoa</taxon>
        <taxon>Ecdysozoa</taxon>
        <taxon>Arthropoda</taxon>
        <taxon>Chelicerata</taxon>
        <taxon>Arachnida</taxon>
        <taxon>Araneae</taxon>
        <taxon>Araneomorphae</taxon>
        <taxon>Entelegynae</taxon>
        <taxon>Araneoidea</taxon>
        <taxon>Nephilidae</taxon>
        <taxon>Trichonephila</taxon>
    </lineage>
</organism>